<comment type="caution">
    <text evidence="2">The sequence shown here is derived from an EMBL/GenBank/DDBJ whole genome shotgun (WGS) entry which is preliminary data.</text>
</comment>
<name>A0A0F9K565_9ZZZZ</name>
<keyword evidence="1" id="KW-0175">Coiled coil</keyword>
<protein>
    <submittedName>
        <fullName evidence="2">Uncharacterized protein</fullName>
    </submittedName>
</protein>
<proteinExistence type="predicted"/>
<dbReference type="Gene3D" id="3.40.50.720">
    <property type="entry name" value="NAD(P)-binding Rossmann-like Domain"/>
    <property type="match status" value="1"/>
</dbReference>
<accession>A0A0F9K565</accession>
<reference evidence="2" key="1">
    <citation type="journal article" date="2015" name="Nature">
        <title>Complex archaea that bridge the gap between prokaryotes and eukaryotes.</title>
        <authorList>
            <person name="Spang A."/>
            <person name="Saw J.H."/>
            <person name="Jorgensen S.L."/>
            <person name="Zaremba-Niedzwiedzka K."/>
            <person name="Martijn J."/>
            <person name="Lind A.E."/>
            <person name="van Eijk R."/>
            <person name="Schleper C."/>
            <person name="Guy L."/>
            <person name="Ettema T.J."/>
        </authorList>
    </citation>
    <scope>NUCLEOTIDE SEQUENCE</scope>
</reference>
<organism evidence="2">
    <name type="scientific">marine sediment metagenome</name>
    <dbReference type="NCBI Taxonomy" id="412755"/>
    <lineage>
        <taxon>unclassified sequences</taxon>
        <taxon>metagenomes</taxon>
        <taxon>ecological metagenomes</taxon>
    </lineage>
</organism>
<gene>
    <name evidence="2" type="ORF">LCGC14_1677810</name>
</gene>
<feature type="coiled-coil region" evidence="1">
    <location>
        <begin position="72"/>
        <end position="99"/>
    </location>
</feature>
<feature type="non-terminal residue" evidence="2">
    <location>
        <position position="1"/>
    </location>
</feature>
<dbReference type="AlphaFoldDB" id="A0A0F9K565"/>
<evidence type="ECO:0000256" key="1">
    <source>
        <dbReference type="SAM" id="Coils"/>
    </source>
</evidence>
<sequence length="222" mass="25240">TGFTYAMKALQPDKIWLTFDFEPTKGLDADSDDFGEFDYSKLIEAYAKLYLMLKKHGMNPGHFEENHLSQVSKQGQILLQKVRDEIDKLEEKSPQISEQVVSSNEPKEFFKIEPLQLKSQESEFEAWSLQGKRVILAPVSNLTVALSQKEDIANNLVGFIDRDPILQGKEINGAKVYGYQDLNVLEADVVLVAVHQQHQQDITSMLKEHSVKPLHIVLLSQE</sequence>
<dbReference type="EMBL" id="LAZR01014499">
    <property type="protein sequence ID" value="KKM17233.1"/>
    <property type="molecule type" value="Genomic_DNA"/>
</dbReference>
<evidence type="ECO:0000313" key="2">
    <source>
        <dbReference type="EMBL" id="KKM17233.1"/>
    </source>
</evidence>